<accession>A0ABQ3PSW6</accession>
<proteinExistence type="predicted"/>
<dbReference type="RefSeq" id="WP_190221713.1">
    <property type="nucleotide sequence ID" value="NZ_BNBS01000004.1"/>
</dbReference>
<organism evidence="2 3">
    <name type="scientific">Streptomyces hydrogenans</name>
    <dbReference type="NCBI Taxonomy" id="1873719"/>
    <lineage>
        <taxon>Bacteria</taxon>
        <taxon>Bacillati</taxon>
        <taxon>Actinomycetota</taxon>
        <taxon>Actinomycetes</taxon>
        <taxon>Kitasatosporales</taxon>
        <taxon>Streptomycetaceae</taxon>
        <taxon>Streptomyces</taxon>
    </lineage>
</organism>
<gene>
    <name evidence="2" type="ORF">Shyd_94710</name>
</gene>
<dbReference type="PANTHER" id="PTHR34293:SF1">
    <property type="entry name" value="HTH-TYPE TRANSCRIPTIONAL REGULATOR TRMBL2"/>
    <property type="match status" value="1"/>
</dbReference>
<dbReference type="SUPFAM" id="SSF56024">
    <property type="entry name" value="Phospholipase D/nuclease"/>
    <property type="match status" value="1"/>
</dbReference>
<dbReference type="InterPro" id="IPR016032">
    <property type="entry name" value="Sig_transdc_resp-reg_C-effctor"/>
</dbReference>
<comment type="caution">
    <text evidence="2">The sequence shown here is derived from an EMBL/GenBank/DDBJ whole genome shotgun (WGS) entry which is preliminary data.</text>
</comment>
<evidence type="ECO:0000259" key="1">
    <source>
        <dbReference type="PROSITE" id="PS50043"/>
    </source>
</evidence>
<protein>
    <submittedName>
        <fullName evidence="2">Transcriptional regulator</fullName>
    </submittedName>
</protein>
<dbReference type="Gene3D" id="3.30.870.10">
    <property type="entry name" value="Endonuclease Chain A"/>
    <property type="match status" value="1"/>
</dbReference>
<feature type="domain" description="HTH luxR-type" evidence="1">
    <location>
        <begin position="279"/>
        <end position="344"/>
    </location>
</feature>
<dbReference type="SUPFAM" id="SSF46894">
    <property type="entry name" value="C-terminal effector domain of the bipartite response regulators"/>
    <property type="match status" value="1"/>
</dbReference>
<dbReference type="PROSITE" id="PS50043">
    <property type="entry name" value="HTH_LUXR_2"/>
    <property type="match status" value="1"/>
</dbReference>
<dbReference type="InterPro" id="IPR000792">
    <property type="entry name" value="Tscrpt_reg_LuxR_C"/>
</dbReference>
<dbReference type="InterPro" id="IPR051797">
    <property type="entry name" value="TrmB-like"/>
</dbReference>
<dbReference type="Proteomes" id="UP001052739">
    <property type="component" value="Unassembled WGS sequence"/>
</dbReference>
<dbReference type="SMART" id="SM00421">
    <property type="entry name" value="HTH_LUXR"/>
    <property type="match status" value="1"/>
</dbReference>
<dbReference type="EMBL" id="BNDW01000120">
    <property type="protein sequence ID" value="GHI28100.1"/>
    <property type="molecule type" value="Genomic_DNA"/>
</dbReference>
<dbReference type="PANTHER" id="PTHR34293">
    <property type="entry name" value="HTH-TYPE TRANSCRIPTIONAL REGULATOR TRMBL2"/>
    <property type="match status" value="1"/>
</dbReference>
<dbReference type="Gene3D" id="1.10.10.10">
    <property type="entry name" value="Winged helix-like DNA-binding domain superfamily/Winged helix DNA-binding domain"/>
    <property type="match status" value="1"/>
</dbReference>
<name>A0ABQ3PSW6_9ACTN</name>
<evidence type="ECO:0000313" key="3">
    <source>
        <dbReference type="Proteomes" id="UP001052739"/>
    </source>
</evidence>
<evidence type="ECO:0000313" key="2">
    <source>
        <dbReference type="EMBL" id="GHI28100.1"/>
    </source>
</evidence>
<sequence>MNWPDRNPDWEELGLGPDELRLYEALLAAPRTSNHPRSASLRPSVHTALADASGLSVERVTAALGTLTDQGFVRLVDDHGAMPIPVSPSLALRNLIHLRQAELLSRSARLELFSASVDRLASRLPVGVPEEASAGIEVVRGREAITERADALIAAASVELTLLDRPPYASSPDGGMPAPLAVANLVARGVRVRVVVDREGLDLPGRAHGLNELTEQGVEIRVAADLPTKLIAVDGRDSLLPPTDTSDPTATALAVKDAVLRNVLAPLFETVWERAMPIGQDTREHVTVQDREILTLLASGFKDEAIARQLNVHVHTVRRRIKALLLLLDAQTRFQAGVQALRRGWLTA</sequence>
<dbReference type="Pfam" id="PF11495">
    <property type="entry name" value="Regulator_TrmB"/>
    <property type="match status" value="1"/>
</dbReference>
<dbReference type="InterPro" id="IPR021586">
    <property type="entry name" value="Tscrpt_reg_TrmB_C"/>
</dbReference>
<reference evidence="2" key="1">
    <citation type="submission" date="2024-05" db="EMBL/GenBank/DDBJ databases">
        <title>Whole genome shotgun sequence of Streptomyces hydrogenans NBRC 13475.</title>
        <authorList>
            <person name="Komaki H."/>
            <person name="Tamura T."/>
        </authorList>
    </citation>
    <scope>NUCLEOTIDE SEQUENCE</scope>
    <source>
        <strain evidence="2">NBRC 13475</strain>
    </source>
</reference>
<dbReference type="InterPro" id="IPR036388">
    <property type="entry name" value="WH-like_DNA-bd_sf"/>
</dbReference>
<keyword evidence="3" id="KW-1185">Reference proteome</keyword>